<comment type="subunit">
    <text evidence="13">Homodimer.</text>
</comment>
<organism evidence="15 16">
    <name type="scientific">Nocardia sputorum</name>
    <dbReference type="NCBI Taxonomy" id="2984338"/>
    <lineage>
        <taxon>Bacteria</taxon>
        <taxon>Bacillati</taxon>
        <taxon>Actinomycetota</taxon>
        <taxon>Actinomycetes</taxon>
        <taxon>Mycobacteriales</taxon>
        <taxon>Nocardiaceae</taxon>
        <taxon>Nocardia</taxon>
    </lineage>
</organism>
<feature type="binding site" evidence="13">
    <location>
        <begin position="272"/>
        <end position="273"/>
    </location>
    <ligand>
        <name>pyridoxal 5'-phosphate</name>
        <dbReference type="ChEBI" id="CHEBI:597326"/>
    </ligand>
</feature>
<keyword evidence="10 13" id="KW-0718">Serine biosynthesis</keyword>
<dbReference type="Pfam" id="PF00266">
    <property type="entry name" value="Aminotran_5"/>
    <property type="match status" value="1"/>
</dbReference>
<dbReference type="InterPro" id="IPR015422">
    <property type="entry name" value="PyrdxlP-dep_Trfase_small"/>
</dbReference>
<comment type="cofactor">
    <cofactor evidence="13">
        <name>pyridoxal 5'-phosphate</name>
        <dbReference type="ChEBI" id="CHEBI:597326"/>
    </cofactor>
    <text evidence="13">Binds 1 pyridoxal phosphate per subunit.</text>
</comment>
<evidence type="ECO:0000256" key="4">
    <source>
        <dbReference type="ARBA" id="ARBA00022490"/>
    </source>
</evidence>
<feature type="binding site" evidence="13">
    <location>
        <position position="220"/>
    </location>
    <ligand>
        <name>pyridoxal 5'-phosphate</name>
        <dbReference type="ChEBI" id="CHEBI:597326"/>
    </ligand>
</feature>
<evidence type="ECO:0000256" key="11">
    <source>
        <dbReference type="ARBA" id="ARBA00047630"/>
    </source>
</evidence>
<keyword evidence="16" id="KW-1185">Reference proteome</keyword>
<accession>A0ABM8CRB6</accession>
<dbReference type="Proteomes" id="UP001317870">
    <property type="component" value="Chromosome"/>
</dbReference>
<keyword evidence="8 13" id="KW-0663">Pyridoxal phosphate</keyword>
<dbReference type="Gene3D" id="3.40.640.10">
    <property type="entry name" value="Type I PLP-dependent aspartate aminotransferase-like (Major domain)"/>
    <property type="match status" value="1"/>
</dbReference>
<sequence>MLMGAYVSRSVGVATATPPTTLFAMTSAFPTIPDDLKPADGRFGCGPSKVRPEQLQSLVNVGASVFGTSHRQKPVKDVVARVRSGLRELFGLPDGYEVVLGNGGTTAFWDAAAFGLVRERALHLTNGEFSSKFAAVTKGNPFIGDPIVVSAEPGSAPEPVSDPSADLIGWAHNETSTGVSIPVRRPAGSEHALIAIDATSGAGGLPVTITDADVYYFAPQKCFASDGGLWVALMSPAALARVEEIKASGRWTPDFLSLPIAIDNSTKDQTYNTPALGTLLLFADQIEWLNGNGGLDWAVKRTLDSSSRLYSWAESSEYATPYVTDPAHRSQVVGTIDFADSVDAAAVAKILRANGIVDTEPYRKLGRNQLRIGMFPAIDPDDVSQLTRAIDWVVQNLG</sequence>
<evidence type="ECO:0000256" key="2">
    <source>
        <dbReference type="ARBA" id="ARBA00005099"/>
    </source>
</evidence>
<dbReference type="NCBIfam" id="TIGR01366">
    <property type="entry name" value="serC_3"/>
    <property type="match status" value="1"/>
</dbReference>
<evidence type="ECO:0000256" key="6">
    <source>
        <dbReference type="ARBA" id="ARBA00022605"/>
    </source>
</evidence>
<feature type="binding site" evidence="13">
    <location>
        <position position="71"/>
    </location>
    <ligand>
        <name>L-glutamate</name>
        <dbReference type="ChEBI" id="CHEBI:29985"/>
    </ligand>
</feature>
<comment type="caution">
    <text evidence="13">Lacks conserved residue(s) required for the propagation of feature annotation.</text>
</comment>
<keyword evidence="4 13" id="KW-0963">Cytoplasm</keyword>
<reference evidence="15 16" key="1">
    <citation type="submission" date="2022-11" db="EMBL/GenBank/DDBJ databases">
        <title>Genome Sequencing of Nocardia sp. ON39_IFM12276 and assembly.</title>
        <authorList>
            <person name="Shimojima M."/>
            <person name="Toyokawa M."/>
            <person name="Uesaka K."/>
        </authorList>
    </citation>
    <scope>NUCLEOTIDE SEQUENCE [LARGE SCALE GENOMIC DNA]</scope>
    <source>
        <strain evidence="15 16">IFM 12276</strain>
    </source>
</reference>
<keyword evidence="6 13" id="KW-0028">Amino-acid biosynthesis</keyword>
<comment type="function">
    <text evidence="1 13">Catalyzes the reversible conversion of 3-phosphohydroxypyruvate to phosphoserine and of 3-hydroxy-2-oxo-4-phosphonooxybutanoate to phosphohydroxythreonine.</text>
</comment>
<keyword evidence="7 13" id="KW-0808">Transferase</keyword>
<comment type="catalytic activity">
    <reaction evidence="12 13">
        <text>O-phospho-L-serine + 2-oxoglutarate = 3-phosphooxypyruvate + L-glutamate</text>
        <dbReference type="Rhea" id="RHEA:14329"/>
        <dbReference type="ChEBI" id="CHEBI:16810"/>
        <dbReference type="ChEBI" id="CHEBI:18110"/>
        <dbReference type="ChEBI" id="CHEBI:29985"/>
        <dbReference type="ChEBI" id="CHEBI:57524"/>
        <dbReference type="EC" id="2.6.1.52"/>
    </reaction>
</comment>
<comment type="similarity">
    <text evidence="3 13">Belongs to the class-V pyridoxal-phosphate-dependent aminotransferase family. SerC subfamily.</text>
</comment>
<feature type="binding site" evidence="13">
    <location>
        <position position="197"/>
    </location>
    <ligand>
        <name>pyridoxal 5'-phosphate</name>
        <dbReference type="ChEBI" id="CHEBI:597326"/>
    </ligand>
</feature>
<evidence type="ECO:0000256" key="5">
    <source>
        <dbReference type="ARBA" id="ARBA00022576"/>
    </source>
</evidence>
<name>A0ABM8CRB6_9NOCA</name>
<dbReference type="InterPro" id="IPR006272">
    <property type="entry name" value="Pser_aminoTfrase_mycobac"/>
</dbReference>
<comment type="subcellular location">
    <subcellularLocation>
        <location evidence="13">Cytoplasm</location>
    </subcellularLocation>
</comment>
<evidence type="ECO:0000313" key="15">
    <source>
        <dbReference type="EMBL" id="BDT97369.1"/>
    </source>
</evidence>
<comment type="catalytic activity">
    <reaction evidence="11 13">
        <text>4-(phosphooxy)-L-threonine + 2-oxoglutarate = (R)-3-hydroxy-2-oxo-4-phosphooxybutanoate + L-glutamate</text>
        <dbReference type="Rhea" id="RHEA:16573"/>
        <dbReference type="ChEBI" id="CHEBI:16810"/>
        <dbReference type="ChEBI" id="CHEBI:29985"/>
        <dbReference type="ChEBI" id="CHEBI:58452"/>
        <dbReference type="ChEBI" id="CHEBI:58538"/>
        <dbReference type="EC" id="2.6.1.52"/>
    </reaction>
</comment>
<evidence type="ECO:0000256" key="8">
    <source>
        <dbReference type="ARBA" id="ARBA00022898"/>
    </source>
</evidence>
<evidence type="ECO:0000256" key="7">
    <source>
        <dbReference type="ARBA" id="ARBA00022679"/>
    </source>
</evidence>
<proteinExistence type="inferred from homology"/>
<feature type="binding site" evidence="13">
    <location>
        <position position="175"/>
    </location>
    <ligand>
        <name>pyridoxal 5'-phosphate</name>
        <dbReference type="ChEBI" id="CHEBI:597326"/>
    </ligand>
</feature>
<dbReference type="GO" id="GO:0008483">
    <property type="term" value="F:transaminase activity"/>
    <property type="evidence" value="ECO:0007669"/>
    <property type="project" value="UniProtKB-KW"/>
</dbReference>
<dbReference type="HAMAP" id="MF_00160">
    <property type="entry name" value="SerC_aminotrans_5"/>
    <property type="match status" value="1"/>
</dbReference>
<evidence type="ECO:0000256" key="1">
    <source>
        <dbReference type="ARBA" id="ARBA00003483"/>
    </source>
</evidence>
<keyword evidence="5 13" id="KW-0032">Aminotransferase</keyword>
<dbReference type="EC" id="2.6.1.52" evidence="13"/>
<dbReference type="InterPro" id="IPR015424">
    <property type="entry name" value="PyrdxlP-dep_Trfase"/>
</dbReference>
<dbReference type="EMBL" id="AP026978">
    <property type="protein sequence ID" value="BDT97369.1"/>
    <property type="molecule type" value="Genomic_DNA"/>
</dbReference>
<dbReference type="SUPFAM" id="SSF53383">
    <property type="entry name" value="PLP-dependent transferases"/>
    <property type="match status" value="1"/>
</dbReference>
<evidence type="ECO:0000313" key="16">
    <source>
        <dbReference type="Proteomes" id="UP001317870"/>
    </source>
</evidence>
<comment type="pathway">
    <text evidence="2 13">Amino-acid biosynthesis; L-serine biosynthesis; L-serine from 3-phospho-D-glycerate: step 2/3.</text>
</comment>
<dbReference type="InterPro" id="IPR015421">
    <property type="entry name" value="PyrdxlP-dep_Trfase_major"/>
</dbReference>
<dbReference type="PANTHER" id="PTHR21152:SF40">
    <property type="entry name" value="ALANINE--GLYOXYLATE AMINOTRANSFERASE"/>
    <property type="match status" value="1"/>
</dbReference>
<feature type="domain" description="Aminotransferase class V" evidence="14">
    <location>
        <begin position="66"/>
        <end position="356"/>
    </location>
</feature>
<feature type="binding site" evidence="13">
    <location>
        <position position="129"/>
    </location>
    <ligand>
        <name>pyridoxal 5'-phosphate</name>
        <dbReference type="ChEBI" id="CHEBI:597326"/>
    </ligand>
</feature>
<evidence type="ECO:0000256" key="10">
    <source>
        <dbReference type="ARBA" id="ARBA00023299"/>
    </source>
</evidence>
<keyword evidence="9 13" id="KW-0664">Pyridoxine biosynthesis</keyword>
<comment type="pathway">
    <text evidence="13">Cofactor biosynthesis; pyridoxine 5'-phosphate biosynthesis; pyridoxine 5'-phosphate from D-erythrose 4-phosphate: step 3/5.</text>
</comment>
<evidence type="ECO:0000256" key="9">
    <source>
        <dbReference type="ARBA" id="ARBA00023096"/>
    </source>
</evidence>
<dbReference type="Gene3D" id="3.90.1150.10">
    <property type="entry name" value="Aspartate Aminotransferase, domain 1"/>
    <property type="match status" value="1"/>
</dbReference>
<evidence type="ECO:0000259" key="14">
    <source>
        <dbReference type="Pfam" id="PF00266"/>
    </source>
</evidence>
<dbReference type="InterPro" id="IPR022278">
    <property type="entry name" value="Pser_aminoTfrase"/>
</dbReference>
<dbReference type="PIRSF" id="PIRSF000525">
    <property type="entry name" value="SerC"/>
    <property type="match status" value="1"/>
</dbReference>
<evidence type="ECO:0000256" key="12">
    <source>
        <dbReference type="ARBA" id="ARBA00049007"/>
    </source>
</evidence>
<feature type="modified residue" description="N6-(pyridoxal phosphate)lysine" evidence="13">
    <location>
        <position position="221"/>
    </location>
</feature>
<protein>
    <recommendedName>
        <fullName evidence="13">Phosphoserine aminotransferase</fullName>
        <ecNumber evidence="13">2.6.1.52</ecNumber>
    </recommendedName>
    <alternativeName>
        <fullName evidence="13">Phosphohydroxythreonine aminotransferase</fullName>
        <shortName evidence="13">PSAT</shortName>
    </alternativeName>
</protein>
<dbReference type="InterPro" id="IPR000192">
    <property type="entry name" value="Aminotrans_V_dom"/>
</dbReference>
<dbReference type="PANTHER" id="PTHR21152">
    <property type="entry name" value="AMINOTRANSFERASE CLASS V"/>
    <property type="match status" value="1"/>
</dbReference>
<evidence type="ECO:0000256" key="3">
    <source>
        <dbReference type="ARBA" id="ARBA00006904"/>
    </source>
</evidence>
<evidence type="ECO:0000256" key="13">
    <source>
        <dbReference type="HAMAP-Rule" id="MF_00160"/>
    </source>
</evidence>
<gene>
    <name evidence="13 15" type="primary">serC</name>
    <name evidence="15" type="ORF">IFM12276_03980</name>
</gene>